<dbReference type="GO" id="GO:0005634">
    <property type="term" value="C:nucleus"/>
    <property type="evidence" value="ECO:0007669"/>
    <property type="project" value="UniProtKB-SubCell"/>
</dbReference>
<dbReference type="SUPFAM" id="SSF46689">
    <property type="entry name" value="Homeodomain-like"/>
    <property type="match status" value="1"/>
</dbReference>
<feature type="compositionally biased region" description="Polar residues" evidence="5">
    <location>
        <begin position="175"/>
        <end position="199"/>
    </location>
</feature>
<evidence type="ECO:0000256" key="4">
    <source>
        <dbReference type="PROSITE-ProRule" id="PRU00108"/>
    </source>
</evidence>
<accession>A0A2H1G582</accession>
<gene>
    <name evidence="7" type="ORF">ZT1E4_G4115</name>
</gene>
<reference evidence="8" key="1">
    <citation type="submission" date="2017-05" db="EMBL/GenBank/DDBJ databases">
        <authorList>
            <person name="Song R."/>
            <person name="Chenine A.L."/>
            <person name="Ruprecht R.M."/>
        </authorList>
    </citation>
    <scope>NUCLEOTIDE SEQUENCE [LARGE SCALE GENOMIC DNA]</scope>
</reference>
<organism evidence="7 8">
    <name type="scientific">Zymoseptoria tritici ST99CH_1E4</name>
    <dbReference type="NCBI Taxonomy" id="1276532"/>
    <lineage>
        <taxon>Eukaryota</taxon>
        <taxon>Fungi</taxon>
        <taxon>Dikarya</taxon>
        <taxon>Ascomycota</taxon>
        <taxon>Pezizomycotina</taxon>
        <taxon>Dothideomycetes</taxon>
        <taxon>Dothideomycetidae</taxon>
        <taxon>Mycosphaerellales</taxon>
        <taxon>Mycosphaerellaceae</taxon>
        <taxon>Zymoseptoria</taxon>
    </lineage>
</organism>
<dbReference type="Pfam" id="PF05920">
    <property type="entry name" value="Homeobox_KN"/>
    <property type="match status" value="1"/>
</dbReference>
<dbReference type="PROSITE" id="PS50071">
    <property type="entry name" value="HOMEOBOX_2"/>
    <property type="match status" value="1"/>
</dbReference>
<evidence type="ECO:0000259" key="6">
    <source>
        <dbReference type="PROSITE" id="PS50071"/>
    </source>
</evidence>
<name>A0A2H1G582_ZYMTR</name>
<keyword evidence="2 4" id="KW-0371">Homeobox</keyword>
<evidence type="ECO:0000256" key="5">
    <source>
        <dbReference type="SAM" id="MobiDB-lite"/>
    </source>
</evidence>
<dbReference type="InterPro" id="IPR008422">
    <property type="entry name" value="KN_HD"/>
</dbReference>
<dbReference type="InterPro" id="IPR050224">
    <property type="entry name" value="TALE_homeobox"/>
</dbReference>
<dbReference type="Gene3D" id="1.10.10.60">
    <property type="entry name" value="Homeodomain-like"/>
    <property type="match status" value="1"/>
</dbReference>
<dbReference type="PANTHER" id="PTHR11850">
    <property type="entry name" value="HOMEOBOX PROTEIN TRANSCRIPTION FACTORS"/>
    <property type="match status" value="1"/>
</dbReference>
<feature type="domain" description="Homeobox" evidence="6">
    <location>
        <begin position="357"/>
        <end position="420"/>
    </location>
</feature>
<protein>
    <recommendedName>
        <fullName evidence="6">Homeobox domain-containing protein</fullName>
    </recommendedName>
</protein>
<evidence type="ECO:0000256" key="2">
    <source>
        <dbReference type="ARBA" id="ARBA00023155"/>
    </source>
</evidence>
<feature type="compositionally biased region" description="Polar residues" evidence="5">
    <location>
        <begin position="227"/>
        <end position="237"/>
    </location>
</feature>
<dbReference type="Proteomes" id="UP000245764">
    <property type="component" value="Chromosome 3"/>
</dbReference>
<evidence type="ECO:0000313" key="7">
    <source>
        <dbReference type="EMBL" id="SMR48723.1"/>
    </source>
</evidence>
<dbReference type="AlphaFoldDB" id="A0A2H1G582"/>
<feature type="compositionally biased region" description="Polar residues" evidence="5">
    <location>
        <begin position="34"/>
        <end position="48"/>
    </location>
</feature>
<evidence type="ECO:0000313" key="8">
    <source>
        <dbReference type="Proteomes" id="UP000245764"/>
    </source>
</evidence>
<feature type="DNA-binding region" description="Homeobox" evidence="4">
    <location>
        <begin position="359"/>
        <end position="421"/>
    </location>
</feature>
<dbReference type="InterPro" id="IPR009057">
    <property type="entry name" value="Homeodomain-like_sf"/>
</dbReference>
<dbReference type="SMART" id="SM00389">
    <property type="entry name" value="HOX"/>
    <property type="match status" value="1"/>
</dbReference>
<dbReference type="GO" id="GO:0006355">
    <property type="term" value="P:regulation of DNA-templated transcription"/>
    <property type="evidence" value="ECO:0007669"/>
    <property type="project" value="InterPro"/>
</dbReference>
<feature type="compositionally biased region" description="Low complexity" evidence="5">
    <location>
        <begin position="206"/>
        <end position="220"/>
    </location>
</feature>
<comment type="subcellular location">
    <subcellularLocation>
        <location evidence="4">Nucleus</location>
    </subcellularLocation>
</comment>
<dbReference type="CDD" id="cd00086">
    <property type="entry name" value="homeodomain"/>
    <property type="match status" value="1"/>
</dbReference>
<dbReference type="InterPro" id="IPR001356">
    <property type="entry name" value="HD"/>
</dbReference>
<keyword evidence="1 4" id="KW-0238">DNA-binding</keyword>
<evidence type="ECO:0000256" key="1">
    <source>
        <dbReference type="ARBA" id="ARBA00023125"/>
    </source>
</evidence>
<evidence type="ECO:0000256" key="3">
    <source>
        <dbReference type="ARBA" id="ARBA00023242"/>
    </source>
</evidence>
<feature type="compositionally biased region" description="Basic and acidic residues" evidence="5">
    <location>
        <begin position="10"/>
        <end position="23"/>
    </location>
</feature>
<keyword evidence="3 4" id="KW-0539">Nucleus</keyword>
<dbReference type="EMBL" id="LT854255">
    <property type="protein sequence ID" value="SMR48723.1"/>
    <property type="molecule type" value="Genomic_DNA"/>
</dbReference>
<proteinExistence type="predicted"/>
<sequence>MESLTLNEGHSFRRYQDRPQSKDQRHRPSRLPTPDTSRSSNDSQSPPESGSLDFPTVTKFGLAGLPDGVGQQRRDSRYSAGQYSPPYRPDDMQRPSLPPIKTVLGDNIASPPTTPSPHGTPMQPSPHEPLYTALAYKPSSLYPNKKQRTEPFPSLGPQYATANRSGSHFAPSATLEPQPTGSSMGPNMQFPPISQINTVDSRRASSSHNSPPWSSHYPPSKVAAASHYQTPAPTPTSAVMEPFPRMTTLPAPAAQDPFAREMRESFSYNGDRSGPRRPASAYNTYTARPYEREPLRQSPYHPQGVRYSLPVRGSFADNRDSIRYGRTDEQQPRSFGQTTCQGNVPSYFMPSQYEYQHGKARKRSNLPKQSTEIMKTWFDQNIANPYPSEEQKAIFANATGINLTQVSNWFINHRRRCPELRDKRERVRGGSRDCDM</sequence>
<feature type="region of interest" description="Disordered" evidence="5">
    <location>
        <begin position="1"/>
        <end position="242"/>
    </location>
</feature>
<dbReference type="GO" id="GO:0003677">
    <property type="term" value="F:DNA binding"/>
    <property type="evidence" value="ECO:0007669"/>
    <property type="project" value="UniProtKB-UniRule"/>
</dbReference>